<reference evidence="3 5" key="1">
    <citation type="submission" date="2020-01" db="EMBL/GenBank/DDBJ databases">
        <authorList>
            <consortium name="DOE Joint Genome Institute"/>
            <person name="Haridas S."/>
            <person name="Albert R."/>
            <person name="Binder M."/>
            <person name="Bloem J."/>
            <person name="Labutti K."/>
            <person name="Salamov A."/>
            <person name="Andreopoulos B."/>
            <person name="Baker S.E."/>
            <person name="Barry K."/>
            <person name="Bills G."/>
            <person name="Bluhm B.H."/>
            <person name="Cannon C."/>
            <person name="Castanera R."/>
            <person name="Culley D.E."/>
            <person name="Daum C."/>
            <person name="Ezra D."/>
            <person name="Gonzalez J.B."/>
            <person name="Henrissat B."/>
            <person name="Kuo A."/>
            <person name="Liang C."/>
            <person name="Lipzen A."/>
            <person name="Lutzoni F."/>
            <person name="Magnuson J."/>
            <person name="Mondo S."/>
            <person name="Nolan M."/>
            <person name="Ohm R."/>
            <person name="Pangilinan J."/>
            <person name="Park H.-J."/>
            <person name="Ramirez L."/>
            <person name="Alfaro M."/>
            <person name="Sun H."/>
            <person name="Tritt A."/>
            <person name="Yoshinaga Y."/>
            <person name="Zwiers L.-H."/>
            <person name="Turgeon B.G."/>
            <person name="Goodwin S.B."/>
            <person name="Spatafora J.W."/>
            <person name="Crous P.W."/>
            <person name="Grigoriev I.V."/>
        </authorList>
    </citation>
    <scope>NUCLEOTIDE SEQUENCE</scope>
    <source>
        <strain evidence="3 5">CBS 781.70</strain>
    </source>
</reference>
<feature type="compositionally biased region" description="Acidic residues" evidence="1">
    <location>
        <begin position="656"/>
        <end position="685"/>
    </location>
</feature>
<dbReference type="SMART" id="SM00478">
    <property type="entry name" value="ENDO3c"/>
    <property type="match status" value="1"/>
</dbReference>
<dbReference type="InterPro" id="IPR023170">
    <property type="entry name" value="HhH_base_excis_C"/>
</dbReference>
<reference evidence="5" key="2">
    <citation type="submission" date="2020-04" db="EMBL/GenBank/DDBJ databases">
        <authorList>
            <consortium name="NCBI Genome Project"/>
        </authorList>
    </citation>
    <scope>NUCLEOTIDE SEQUENCE</scope>
    <source>
        <strain evidence="5">CBS 781.70</strain>
    </source>
</reference>
<organism evidence="3">
    <name type="scientific">Eremomyces bilateralis CBS 781.70</name>
    <dbReference type="NCBI Taxonomy" id="1392243"/>
    <lineage>
        <taxon>Eukaryota</taxon>
        <taxon>Fungi</taxon>
        <taxon>Dikarya</taxon>
        <taxon>Ascomycota</taxon>
        <taxon>Pezizomycotina</taxon>
        <taxon>Dothideomycetes</taxon>
        <taxon>Dothideomycetes incertae sedis</taxon>
        <taxon>Eremomycetales</taxon>
        <taxon>Eremomycetaceae</taxon>
        <taxon>Eremomyces</taxon>
    </lineage>
</organism>
<dbReference type="EMBL" id="ML975157">
    <property type="protein sequence ID" value="KAF1812598.1"/>
    <property type="molecule type" value="Genomic_DNA"/>
</dbReference>
<dbReference type="CDD" id="cd00056">
    <property type="entry name" value="ENDO3c"/>
    <property type="match status" value="1"/>
</dbReference>
<dbReference type="Proteomes" id="UP000504638">
    <property type="component" value="Unplaced"/>
</dbReference>
<dbReference type="GO" id="GO:0006285">
    <property type="term" value="P:base-excision repair, AP site formation"/>
    <property type="evidence" value="ECO:0007669"/>
    <property type="project" value="UniProtKB-ARBA"/>
</dbReference>
<dbReference type="Gene3D" id="1.10.340.30">
    <property type="entry name" value="Hypothetical protein, domain 2"/>
    <property type="match status" value="1"/>
</dbReference>
<accession>A0A6G1G3K7</accession>
<dbReference type="InterPro" id="IPR003265">
    <property type="entry name" value="HhH-GPD_domain"/>
</dbReference>
<dbReference type="Gene3D" id="1.10.1670.10">
    <property type="entry name" value="Helix-hairpin-Helix base-excision DNA repair enzymes (C-terminal)"/>
    <property type="match status" value="1"/>
</dbReference>
<proteinExistence type="predicted"/>
<feature type="compositionally biased region" description="Basic and acidic residues" evidence="1">
    <location>
        <begin position="195"/>
        <end position="206"/>
    </location>
</feature>
<protein>
    <submittedName>
        <fullName evidence="3 5">DNA glycosylase</fullName>
    </submittedName>
</protein>
<feature type="compositionally biased region" description="Polar residues" evidence="1">
    <location>
        <begin position="144"/>
        <end position="157"/>
    </location>
</feature>
<reference evidence="5" key="3">
    <citation type="submission" date="2025-04" db="UniProtKB">
        <authorList>
            <consortium name="RefSeq"/>
        </authorList>
    </citation>
    <scope>IDENTIFICATION</scope>
    <source>
        <strain evidence="5">CBS 781.70</strain>
    </source>
</reference>
<dbReference type="PANTHER" id="PTHR47203">
    <property type="match status" value="1"/>
</dbReference>
<name>A0A6G1G3K7_9PEZI</name>
<dbReference type="Pfam" id="PF00730">
    <property type="entry name" value="HhH-GPD"/>
    <property type="match status" value="1"/>
</dbReference>
<feature type="compositionally biased region" description="Basic residues" evidence="1">
    <location>
        <begin position="638"/>
        <end position="651"/>
    </location>
</feature>
<feature type="region of interest" description="Disordered" evidence="1">
    <location>
        <begin position="78"/>
        <end position="239"/>
    </location>
</feature>
<evidence type="ECO:0000313" key="3">
    <source>
        <dbReference type="EMBL" id="KAF1812598.1"/>
    </source>
</evidence>
<evidence type="ECO:0000313" key="5">
    <source>
        <dbReference type="RefSeq" id="XP_033534229.1"/>
    </source>
</evidence>
<dbReference type="OrthoDB" id="5607at2759"/>
<dbReference type="GeneID" id="54420029"/>
<dbReference type="RefSeq" id="XP_033534229.1">
    <property type="nucleotide sequence ID" value="XM_033679459.1"/>
</dbReference>
<feature type="region of interest" description="Disordered" evidence="1">
    <location>
        <begin position="636"/>
        <end position="685"/>
    </location>
</feature>
<dbReference type="PANTHER" id="PTHR47203:SF1">
    <property type="entry name" value="HYPOTHETICAL BASE EXCISION DNA REPAIR PROTEIN (EUROFUNG)"/>
    <property type="match status" value="1"/>
</dbReference>
<dbReference type="GO" id="GO:0000702">
    <property type="term" value="F:oxidized base lesion DNA N-glycosylase activity"/>
    <property type="evidence" value="ECO:0007669"/>
    <property type="project" value="UniProtKB-ARBA"/>
</dbReference>
<dbReference type="SUPFAM" id="SSF48150">
    <property type="entry name" value="DNA-glycosylase"/>
    <property type="match status" value="1"/>
</dbReference>
<dbReference type="AlphaFoldDB" id="A0A6G1G3K7"/>
<evidence type="ECO:0000313" key="4">
    <source>
        <dbReference type="Proteomes" id="UP000504638"/>
    </source>
</evidence>
<feature type="compositionally biased region" description="Basic residues" evidence="1">
    <location>
        <begin position="207"/>
        <end position="218"/>
    </location>
</feature>
<gene>
    <name evidence="3 5" type="ORF">P152DRAFT_458425</name>
</gene>
<evidence type="ECO:0000259" key="2">
    <source>
        <dbReference type="SMART" id="SM00478"/>
    </source>
</evidence>
<feature type="compositionally biased region" description="Polar residues" evidence="1">
    <location>
        <begin position="181"/>
        <end position="194"/>
    </location>
</feature>
<evidence type="ECO:0000256" key="1">
    <source>
        <dbReference type="SAM" id="MobiDB-lite"/>
    </source>
</evidence>
<feature type="domain" description="HhH-GPD" evidence="2">
    <location>
        <begin position="400"/>
        <end position="609"/>
    </location>
</feature>
<dbReference type="InterPro" id="IPR011257">
    <property type="entry name" value="DNA_glycosylase"/>
</dbReference>
<sequence length="685" mass="74247">MTIRVTRSRAKALVPSEQNDVSKLGFHITKNLIIPITPESQEAIKEAVPNTVDEPAASMLITPVTLATVTREKGEVMDELPDNLGPLPSPSTSASVEAQPAATGQKRKVLDELPHNLGPLPSPSTSASPTVQPAKIRVRKGKKTATTEPSVNSNISTVKVDVVAKPLSEPKKRPRRDRATATENATKPSKNDASTLKDEEIDEASKKKSARSNNRRVVKANSGDTSEEHAEKASIEPTELIEAAPVKKRTRRSKASDADTVINGIKDVEDDVKAEDDSADEYVEAPKKKRVRKSKKSASAQIEDALPETTADLAAKVEAEQDEASKVKKVKKVNYGLTPGETPFPEWPAPSHEQCYEVARLLSDVHGEVVPPKVIPAPSTTVSGCGEVPSVLDALIRTRLSAATTGTNSSRAFQGLVTTFGILDEGIGKGSVDWDNVRRSDVKEIEQAIKSGGLAETKSKDIKAILEMVYDEGQARRDALVVAQQTGDSDQGPAGAEYLNNGQKQRDIDRANSNVLSLDHLHSLPSEEAFTEMVKYPGIGPKTASCVLLFCLQRPSFAVDTHVFRLCKWLGWVPPGKANRNNTFSHCEVKIPDELKYPLHQLFIKHGKTCPRCRAATSEGAKGWEEGCAIDHLLTRTGVRKGPKPPKQKKPKKEEDDGSESELSDVPEGMSDTEEPAEEPAESDE</sequence>
<keyword evidence="4" id="KW-1185">Reference proteome</keyword>